<evidence type="ECO:0000313" key="1">
    <source>
        <dbReference type="EMBL" id="MCB2409831.1"/>
    </source>
</evidence>
<dbReference type="EMBL" id="JAJADR010000005">
    <property type="protein sequence ID" value="MCB2409831.1"/>
    <property type="molecule type" value="Genomic_DNA"/>
</dbReference>
<protein>
    <submittedName>
        <fullName evidence="1">Uncharacterized protein</fullName>
    </submittedName>
</protein>
<comment type="caution">
    <text evidence="1">The sequence shown here is derived from an EMBL/GenBank/DDBJ whole genome shotgun (WGS) entry which is preliminary data.</text>
</comment>
<accession>A0ABS8AVX4</accession>
<keyword evidence="2" id="KW-1185">Reference proteome</keyword>
<dbReference type="Proteomes" id="UP001165296">
    <property type="component" value="Unassembled WGS sequence"/>
</dbReference>
<evidence type="ECO:0000313" key="2">
    <source>
        <dbReference type="Proteomes" id="UP001165296"/>
    </source>
</evidence>
<sequence>MKNIDTTAKFAFKKTTVTVFNKAAAEQVKYTDPAGEMPASTLNCQWTSVWSSSIMDVVFG</sequence>
<dbReference type="RefSeq" id="WP_226177666.1">
    <property type="nucleotide sequence ID" value="NZ_JAJADR010000005.1"/>
</dbReference>
<gene>
    <name evidence="1" type="ORF">LGH74_17710</name>
</gene>
<name>A0ABS8AVX4_9BACT</name>
<proteinExistence type="predicted"/>
<reference evidence="1" key="1">
    <citation type="submission" date="2021-10" db="EMBL/GenBank/DDBJ databases">
        <authorList>
            <person name="Dean J.D."/>
            <person name="Kim M.K."/>
            <person name="Newey C.N."/>
            <person name="Stoker T.S."/>
            <person name="Thompson D.W."/>
            <person name="Grose J.H."/>
        </authorList>
    </citation>
    <scope>NUCLEOTIDE SEQUENCE</scope>
    <source>
        <strain evidence="1">BT178</strain>
    </source>
</reference>
<organism evidence="1 2">
    <name type="scientific">Hymenobacter lucidus</name>
    <dbReference type="NCBI Taxonomy" id="2880930"/>
    <lineage>
        <taxon>Bacteria</taxon>
        <taxon>Pseudomonadati</taxon>
        <taxon>Bacteroidota</taxon>
        <taxon>Cytophagia</taxon>
        <taxon>Cytophagales</taxon>
        <taxon>Hymenobacteraceae</taxon>
        <taxon>Hymenobacter</taxon>
    </lineage>
</organism>